<evidence type="ECO:0000313" key="3">
    <source>
        <dbReference type="Proteomes" id="UP000193685"/>
    </source>
</evidence>
<comment type="caution">
    <text evidence="2">The sequence shown here is derived from an EMBL/GenBank/DDBJ whole genome shotgun (WGS) entry which is preliminary data.</text>
</comment>
<accession>A0A1Y2FUW9</accession>
<sequence>MLLHTITSLLALPLMSASIAKASSAKPAKIARKIPIFDSTTKGKDYVQWVSEETRRHLNDTVVCGNIRHIALDFALIPVFDLSNGKPVVSHIDISASPQCKGPYHDVYVRSFAHTEDIVPKEGIISGFEFITYHAVNTAFWDEKTGLIEARVCSVTQVTVAVGSTLEPKTVVCTISPS</sequence>
<feature type="signal peptide" evidence="1">
    <location>
        <begin position="1"/>
        <end position="25"/>
    </location>
</feature>
<dbReference type="GeneID" id="63782679"/>
<keyword evidence="3" id="KW-1185">Reference proteome</keyword>
<dbReference type="AlphaFoldDB" id="A0A1Y2FUW9"/>
<evidence type="ECO:0008006" key="4">
    <source>
        <dbReference type="Google" id="ProtNLM"/>
    </source>
</evidence>
<evidence type="ECO:0000313" key="2">
    <source>
        <dbReference type="EMBL" id="ORY87084.1"/>
    </source>
</evidence>
<evidence type="ECO:0000256" key="1">
    <source>
        <dbReference type="SAM" id="SignalP"/>
    </source>
</evidence>
<proteinExistence type="predicted"/>
<gene>
    <name evidence="2" type="ORF">BCR37DRAFT_143436</name>
</gene>
<dbReference type="EMBL" id="MCFI01000002">
    <property type="protein sequence ID" value="ORY87084.1"/>
    <property type="molecule type" value="Genomic_DNA"/>
</dbReference>
<name>A0A1Y2FUW9_PROLT</name>
<dbReference type="Proteomes" id="UP000193685">
    <property type="component" value="Unassembled WGS sequence"/>
</dbReference>
<reference evidence="2 3" key="1">
    <citation type="submission" date="2016-07" db="EMBL/GenBank/DDBJ databases">
        <title>Pervasive Adenine N6-methylation of Active Genes in Fungi.</title>
        <authorList>
            <consortium name="DOE Joint Genome Institute"/>
            <person name="Mondo S.J."/>
            <person name="Dannebaum R.O."/>
            <person name="Kuo R.C."/>
            <person name="Labutti K."/>
            <person name="Haridas S."/>
            <person name="Kuo A."/>
            <person name="Salamov A."/>
            <person name="Ahrendt S.R."/>
            <person name="Lipzen A."/>
            <person name="Sullivan W."/>
            <person name="Andreopoulos W.B."/>
            <person name="Clum A."/>
            <person name="Lindquist E."/>
            <person name="Daum C."/>
            <person name="Ramamoorthy G.K."/>
            <person name="Gryganskyi A."/>
            <person name="Culley D."/>
            <person name="Magnuson J.K."/>
            <person name="James T.Y."/>
            <person name="O'Malley M.A."/>
            <person name="Stajich J.E."/>
            <person name="Spatafora J.W."/>
            <person name="Visel A."/>
            <person name="Grigoriev I.V."/>
        </authorList>
    </citation>
    <scope>NUCLEOTIDE SEQUENCE [LARGE SCALE GENOMIC DNA]</scope>
    <source>
        <strain evidence="2 3">12-1054</strain>
    </source>
</reference>
<protein>
    <recommendedName>
        <fullName evidence="4">Phosphatidylglycerol/phosphatidylinositol transfer protein</fullName>
    </recommendedName>
</protein>
<organism evidence="2 3">
    <name type="scientific">Protomyces lactucae-debilis</name>
    <dbReference type="NCBI Taxonomy" id="2754530"/>
    <lineage>
        <taxon>Eukaryota</taxon>
        <taxon>Fungi</taxon>
        <taxon>Dikarya</taxon>
        <taxon>Ascomycota</taxon>
        <taxon>Taphrinomycotina</taxon>
        <taxon>Taphrinomycetes</taxon>
        <taxon>Taphrinales</taxon>
        <taxon>Protomycetaceae</taxon>
        <taxon>Protomyces</taxon>
    </lineage>
</organism>
<feature type="chain" id="PRO_5010991445" description="Phosphatidylglycerol/phosphatidylinositol transfer protein" evidence="1">
    <location>
        <begin position="26"/>
        <end position="178"/>
    </location>
</feature>
<dbReference type="RefSeq" id="XP_040727940.1">
    <property type="nucleotide sequence ID" value="XM_040866080.1"/>
</dbReference>
<keyword evidence="1" id="KW-0732">Signal</keyword>